<name>A0A085UKX7_PSESX</name>
<feature type="compositionally biased region" description="Basic and acidic residues" evidence="1">
    <location>
        <begin position="23"/>
        <end position="36"/>
    </location>
</feature>
<feature type="region of interest" description="Disordered" evidence="1">
    <location>
        <begin position="1"/>
        <end position="36"/>
    </location>
</feature>
<organism evidence="2 3">
    <name type="scientific">Pseudomonas syringae</name>
    <dbReference type="NCBI Taxonomy" id="317"/>
    <lineage>
        <taxon>Bacteria</taxon>
        <taxon>Pseudomonadati</taxon>
        <taxon>Pseudomonadota</taxon>
        <taxon>Gammaproteobacteria</taxon>
        <taxon>Pseudomonadales</taxon>
        <taxon>Pseudomonadaceae</taxon>
        <taxon>Pseudomonas</taxon>
    </lineage>
</organism>
<dbReference type="RefSeq" id="WP_047579850.1">
    <property type="nucleotide sequence ID" value="NZ_JPQT01000183.1"/>
</dbReference>
<reference evidence="2 3" key="1">
    <citation type="submission" date="2014-07" db="EMBL/GenBank/DDBJ databases">
        <title>Draft Genome Sequences of Environmental Pseudomonas syringae strains.</title>
        <authorList>
            <person name="Baltrus D.A."/>
            <person name="Berge O."/>
            <person name="Morris C."/>
        </authorList>
    </citation>
    <scope>NUCLEOTIDE SEQUENCE [LARGE SCALE GENOMIC DNA]</scope>
    <source>
        <strain evidence="2 3">CEB003</strain>
    </source>
</reference>
<dbReference type="AlphaFoldDB" id="A0A085UKX7"/>
<accession>A0A085UKX7</accession>
<dbReference type="Proteomes" id="UP000028643">
    <property type="component" value="Unassembled WGS sequence"/>
</dbReference>
<dbReference type="PATRIC" id="fig|317.174.peg.6271"/>
<evidence type="ECO:0000313" key="2">
    <source>
        <dbReference type="EMBL" id="KFE43840.1"/>
    </source>
</evidence>
<evidence type="ECO:0000256" key="1">
    <source>
        <dbReference type="SAM" id="MobiDB-lite"/>
    </source>
</evidence>
<dbReference type="EMBL" id="JPQT01000183">
    <property type="protein sequence ID" value="KFE43840.1"/>
    <property type="molecule type" value="Genomic_DNA"/>
</dbReference>
<evidence type="ECO:0000313" key="3">
    <source>
        <dbReference type="Proteomes" id="UP000028643"/>
    </source>
</evidence>
<comment type="caution">
    <text evidence="2">The sequence shown here is derived from an EMBL/GenBank/DDBJ whole genome shotgun (WGS) entry which is preliminary data.</text>
</comment>
<feature type="compositionally biased region" description="Basic and acidic residues" evidence="1">
    <location>
        <begin position="1"/>
        <end position="16"/>
    </location>
</feature>
<gene>
    <name evidence="2" type="ORF">IV02_30755</name>
</gene>
<protein>
    <recommendedName>
        <fullName evidence="4">Plasmid segregation centromere-binding protein ParG</fullName>
    </recommendedName>
</protein>
<proteinExistence type="predicted"/>
<evidence type="ECO:0008006" key="4">
    <source>
        <dbReference type="Google" id="ProtNLM"/>
    </source>
</evidence>
<sequence>MIKSKPDIKSFNKDPNDFLEGGEADKALSKSRSAPERAIVEDATTSAIEAFKPEPTVQKLFRLRWDIANALKLGAAQESAKTGKRVTETDIIQQLLKKHYSLK</sequence>